<protein>
    <recommendedName>
        <fullName evidence="3">Ribosome biogenesis protein SLX9</fullName>
    </recommendedName>
</protein>
<dbReference type="Pfam" id="PF15341">
    <property type="entry name" value="SLX9"/>
    <property type="match status" value="1"/>
</dbReference>
<dbReference type="AlphaFoldDB" id="A0A316UPX6"/>
<dbReference type="Proteomes" id="UP000245884">
    <property type="component" value="Unassembled WGS sequence"/>
</dbReference>
<dbReference type="GO" id="GO:0000462">
    <property type="term" value="P:maturation of SSU-rRNA from tricistronic rRNA transcript (SSU-rRNA, 5.8S rRNA, LSU-rRNA)"/>
    <property type="evidence" value="ECO:0007669"/>
    <property type="project" value="InterPro"/>
</dbReference>
<proteinExistence type="inferred from homology"/>
<dbReference type="OrthoDB" id="10654636at2759"/>
<evidence type="ECO:0000313" key="7">
    <source>
        <dbReference type="Proteomes" id="UP000245884"/>
    </source>
</evidence>
<accession>A0A316UPX6</accession>
<comment type="similarity">
    <text evidence="2">Belongs to the SLX9 family.</text>
</comment>
<keyword evidence="4" id="KW-0539">Nucleus</keyword>
<feature type="compositionally biased region" description="Low complexity" evidence="5">
    <location>
        <begin position="145"/>
        <end position="155"/>
    </location>
</feature>
<name>A0A316UPX6_9BASI</name>
<evidence type="ECO:0000256" key="1">
    <source>
        <dbReference type="ARBA" id="ARBA00004604"/>
    </source>
</evidence>
<dbReference type="STRING" id="1569628.A0A316UPX6"/>
<dbReference type="RefSeq" id="XP_025361974.1">
    <property type="nucleotide sequence ID" value="XM_025508259.1"/>
</dbReference>
<dbReference type="EMBL" id="KZ819668">
    <property type="protein sequence ID" value="PWN27362.1"/>
    <property type="molecule type" value="Genomic_DNA"/>
</dbReference>
<organism evidence="6 7">
    <name type="scientific">Jaminaea rosea</name>
    <dbReference type="NCBI Taxonomy" id="1569628"/>
    <lineage>
        <taxon>Eukaryota</taxon>
        <taxon>Fungi</taxon>
        <taxon>Dikarya</taxon>
        <taxon>Basidiomycota</taxon>
        <taxon>Ustilaginomycotina</taxon>
        <taxon>Exobasidiomycetes</taxon>
        <taxon>Microstromatales</taxon>
        <taxon>Microstromatales incertae sedis</taxon>
        <taxon>Jaminaea</taxon>
    </lineage>
</organism>
<feature type="compositionally biased region" description="Basic and acidic residues" evidence="5">
    <location>
        <begin position="222"/>
        <end position="231"/>
    </location>
</feature>
<feature type="compositionally biased region" description="Acidic residues" evidence="5">
    <location>
        <begin position="116"/>
        <end position="131"/>
    </location>
</feature>
<dbReference type="InterPro" id="IPR028160">
    <property type="entry name" value="Slx9-like"/>
</dbReference>
<evidence type="ECO:0000256" key="5">
    <source>
        <dbReference type="SAM" id="MobiDB-lite"/>
    </source>
</evidence>
<reference evidence="6 7" key="1">
    <citation type="journal article" date="2018" name="Mol. Biol. Evol.">
        <title>Broad Genomic Sampling Reveals a Smut Pathogenic Ancestry of the Fungal Clade Ustilaginomycotina.</title>
        <authorList>
            <person name="Kijpornyongpan T."/>
            <person name="Mondo S.J."/>
            <person name="Barry K."/>
            <person name="Sandor L."/>
            <person name="Lee J."/>
            <person name="Lipzen A."/>
            <person name="Pangilinan J."/>
            <person name="LaButti K."/>
            <person name="Hainaut M."/>
            <person name="Henrissat B."/>
            <person name="Grigoriev I.V."/>
            <person name="Spatafora J.W."/>
            <person name="Aime M.C."/>
        </authorList>
    </citation>
    <scope>NUCLEOTIDE SEQUENCE [LARGE SCALE GENOMIC DNA]</scope>
    <source>
        <strain evidence="6 7">MCA 5214</strain>
    </source>
</reference>
<evidence type="ECO:0000256" key="4">
    <source>
        <dbReference type="ARBA" id="ARBA00023242"/>
    </source>
</evidence>
<gene>
    <name evidence="6" type="ORF">BDZ90DRAFT_260451</name>
</gene>
<feature type="compositionally biased region" description="Low complexity" evidence="5">
    <location>
        <begin position="44"/>
        <end position="55"/>
    </location>
</feature>
<evidence type="ECO:0000313" key="6">
    <source>
        <dbReference type="EMBL" id="PWN27362.1"/>
    </source>
</evidence>
<comment type="subcellular location">
    <subcellularLocation>
        <location evidence="1">Nucleus</location>
        <location evidence="1">Nucleolus</location>
    </subcellularLocation>
</comment>
<sequence>MAASADSHILRAIPPLSSNTMARLPAISGRPAPKRKHDGPSSPAAHKATQAQVTKAAKRTLKRQQLVATAKAESDQAKPSYGLKPTISKSALRRRKRKTRDEAVLGQGGLEGMREEIEELDDDDDGGEDDIFATAAENHQHGSDPRSYTSASSSSGANKVGSKLRRRVLAQEQLRQPHILRDLRGPASGGKGAGLSAFAAIREHARNTMPAAPAHRQQSSKKPRDGDVAMS</sequence>
<feature type="region of interest" description="Disordered" evidence="5">
    <location>
        <begin position="1"/>
        <end position="231"/>
    </location>
</feature>
<evidence type="ECO:0000256" key="2">
    <source>
        <dbReference type="ARBA" id="ARBA00011022"/>
    </source>
</evidence>
<dbReference type="GO" id="GO:0030686">
    <property type="term" value="C:90S preribosome"/>
    <property type="evidence" value="ECO:0007669"/>
    <property type="project" value="InterPro"/>
</dbReference>
<dbReference type="GO" id="GO:0030688">
    <property type="term" value="C:preribosome, small subunit precursor"/>
    <property type="evidence" value="ECO:0007669"/>
    <property type="project" value="InterPro"/>
</dbReference>
<dbReference type="GO" id="GO:0005730">
    <property type="term" value="C:nucleolus"/>
    <property type="evidence" value="ECO:0007669"/>
    <property type="project" value="UniProtKB-SubCell"/>
</dbReference>
<evidence type="ECO:0000256" key="3">
    <source>
        <dbReference type="ARBA" id="ARBA00021321"/>
    </source>
</evidence>
<keyword evidence="7" id="KW-1185">Reference proteome</keyword>
<dbReference type="GeneID" id="37030082"/>